<feature type="transmembrane region" description="Helical" evidence="6">
    <location>
        <begin position="148"/>
        <end position="167"/>
    </location>
</feature>
<comment type="caution">
    <text evidence="7">The sequence shown here is derived from an EMBL/GenBank/DDBJ whole genome shotgun (WGS) entry which is preliminary data.</text>
</comment>
<evidence type="ECO:0000256" key="1">
    <source>
        <dbReference type="ARBA" id="ARBA00004141"/>
    </source>
</evidence>
<dbReference type="RefSeq" id="WP_183331361.1">
    <property type="nucleotide sequence ID" value="NZ_JACHZF010000012.1"/>
</dbReference>
<sequence>MRREWWVLAGVVALVWLLFRLEAMLMPFIAGMILAYLADPLAKRLVSWGVSRPLAVSAVFLVLLVVLAVALLVLIPLLVQQLRQFGEMIPGIFDWVQTVLAPQIQAWTGFDVAAELDNVQATLAEHWQDAGGYLTQVLGQVGRSGMAFVTWITYVALIPVVTFYLLLDWNHLMASLRDLLPRRWEDDALRLAGRCDEVLSAFLRGQLLVMLSLGLVYGIGLSLMGLRFGVLIGLISGLASIVPFLGFIVGLGIALVVAFFQFGSWLALLGVVAVFSVGQTLESTVLQPKLLGDRIGLHPVAVIFAVLAGGNLFGFTGVLLALPAAAVIMVLLRELNDRYKNSTLYDETLSHRPLDRRQDEESP</sequence>
<evidence type="ECO:0000256" key="5">
    <source>
        <dbReference type="ARBA" id="ARBA00023136"/>
    </source>
</evidence>
<dbReference type="AlphaFoldDB" id="A0A7W5K497"/>
<dbReference type="Pfam" id="PF01594">
    <property type="entry name" value="AI-2E_transport"/>
    <property type="match status" value="1"/>
</dbReference>
<feature type="transmembrane region" description="Helical" evidence="6">
    <location>
        <begin position="6"/>
        <end position="37"/>
    </location>
</feature>
<keyword evidence="3 6" id="KW-0812">Transmembrane</keyword>
<dbReference type="PANTHER" id="PTHR21716">
    <property type="entry name" value="TRANSMEMBRANE PROTEIN"/>
    <property type="match status" value="1"/>
</dbReference>
<organism evidence="7 8">
    <name type="scientific">Halomonas campaniensis</name>
    <dbReference type="NCBI Taxonomy" id="213554"/>
    <lineage>
        <taxon>Bacteria</taxon>
        <taxon>Pseudomonadati</taxon>
        <taxon>Pseudomonadota</taxon>
        <taxon>Gammaproteobacteria</taxon>
        <taxon>Oceanospirillales</taxon>
        <taxon>Halomonadaceae</taxon>
        <taxon>Halomonas</taxon>
    </lineage>
</organism>
<dbReference type="EMBL" id="JACHZF010000012">
    <property type="protein sequence ID" value="MBB3331082.1"/>
    <property type="molecule type" value="Genomic_DNA"/>
</dbReference>
<comment type="similarity">
    <text evidence="2">Belongs to the autoinducer-2 exporter (AI-2E) (TC 2.A.86) family.</text>
</comment>
<feature type="transmembrane region" description="Helical" evidence="6">
    <location>
        <begin position="58"/>
        <end position="79"/>
    </location>
</feature>
<evidence type="ECO:0000313" key="7">
    <source>
        <dbReference type="EMBL" id="MBB3331082.1"/>
    </source>
</evidence>
<name>A0A7W5K497_9GAMM</name>
<evidence type="ECO:0000256" key="6">
    <source>
        <dbReference type="SAM" id="Phobius"/>
    </source>
</evidence>
<comment type="subcellular location">
    <subcellularLocation>
        <location evidence="1">Membrane</location>
        <topology evidence="1">Multi-pass membrane protein</topology>
    </subcellularLocation>
</comment>
<proteinExistence type="inferred from homology"/>
<accession>A0A7W5K497</accession>
<feature type="transmembrane region" description="Helical" evidence="6">
    <location>
        <begin position="207"/>
        <end position="226"/>
    </location>
</feature>
<keyword evidence="8" id="KW-1185">Reference proteome</keyword>
<protein>
    <submittedName>
        <fullName evidence="7">Putative PurR-regulated permease PerM</fullName>
    </submittedName>
</protein>
<evidence type="ECO:0000256" key="4">
    <source>
        <dbReference type="ARBA" id="ARBA00022989"/>
    </source>
</evidence>
<evidence type="ECO:0000256" key="2">
    <source>
        <dbReference type="ARBA" id="ARBA00009773"/>
    </source>
</evidence>
<reference evidence="7 8" key="1">
    <citation type="submission" date="2020-08" db="EMBL/GenBank/DDBJ databases">
        <title>Genomic Encyclopedia of Archaeal and Bacterial Type Strains, Phase II (KMG-II): from individual species to whole genera.</title>
        <authorList>
            <person name="Goeker M."/>
        </authorList>
    </citation>
    <scope>NUCLEOTIDE SEQUENCE [LARGE SCALE GENOMIC DNA]</scope>
    <source>
        <strain evidence="7 8">5AG</strain>
    </source>
</reference>
<dbReference type="InterPro" id="IPR002549">
    <property type="entry name" value="AI-2E-like"/>
</dbReference>
<feature type="transmembrane region" description="Helical" evidence="6">
    <location>
        <begin position="301"/>
        <end position="332"/>
    </location>
</feature>
<evidence type="ECO:0000313" key="8">
    <source>
        <dbReference type="Proteomes" id="UP000553442"/>
    </source>
</evidence>
<gene>
    <name evidence="7" type="ORF">BDK63_001961</name>
</gene>
<dbReference type="GO" id="GO:0055085">
    <property type="term" value="P:transmembrane transport"/>
    <property type="evidence" value="ECO:0007669"/>
    <property type="project" value="TreeGrafter"/>
</dbReference>
<evidence type="ECO:0000256" key="3">
    <source>
        <dbReference type="ARBA" id="ARBA00022692"/>
    </source>
</evidence>
<dbReference type="GO" id="GO:0016020">
    <property type="term" value="C:membrane"/>
    <property type="evidence" value="ECO:0007669"/>
    <property type="project" value="UniProtKB-SubCell"/>
</dbReference>
<keyword evidence="4 6" id="KW-1133">Transmembrane helix</keyword>
<dbReference type="Proteomes" id="UP000553442">
    <property type="component" value="Unassembled WGS sequence"/>
</dbReference>
<dbReference type="PANTHER" id="PTHR21716:SF64">
    <property type="entry name" value="AI-2 TRANSPORT PROTEIN TQSA"/>
    <property type="match status" value="1"/>
</dbReference>
<feature type="transmembrane region" description="Helical" evidence="6">
    <location>
        <begin position="232"/>
        <end position="258"/>
    </location>
</feature>
<keyword evidence="5 6" id="KW-0472">Membrane</keyword>